<dbReference type="InterPro" id="IPR030392">
    <property type="entry name" value="S74_ICA"/>
</dbReference>
<keyword evidence="4" id="KW-1185">Reference proteome</keyword>
<proteinExistence type="predicted"/>
<comment type="caution">
    <text evidence="3">The sequence shown here is derived from an EMBL/GenBank/DDBJ whole genome shotgun (WGS) entry which is preliminary data.</text>
</comment>
<feature type="coiled-coil region" evidence="1">
    <location>
        <begin position="329"/>
        <end position="356"/>
    </location>
</feature>
<feature type="domain" description="Peptidase S74" evidence="2">
    <location>
        <begin position="253"/>
        <end position="350"/>
    </location>
</feature>
<gene>
    <name evidence="3" type="ORF">Apa02nite_020910</name>
</gene>
<evidence type="ECO:0000256" key="1">
    <source>
        <dbReference type="SAM" id="Coils"/>
    </source>
</evidence>
<name>A0ABQ4B5Q5_9ACTN</name>
<reference evidence="3 4" key="1">
    <citation type="submission" date="2021-01" db="EMBL/GenBank/DDBJ databases">
        <title>Whole genome shotgun sequence of Actinoplanes palleronii NBRC 14916.</title>
        <authorList>
            <person name="Komaki H."/>
            <person name="Tamura T."/>
        </authorList>
    </citation>
    <scope>NUCLEOTIDE SEQUENCE [LARGE SCALE GENOMIC DNA]</scope>
    <source>
        <strain evidence="3 4">NBRC 14916</strain>
    </source>
</reference>
<organism evidence="3 4">
    <name type="scientific">Actinoplanes palleronii</name>
    <dbReference type="NCBI Taxonomy" id="113570"/>
    <lineage>
        <taxon>Bacteria</taxon>
        <taxon>Bacillati</taxon>
        <taxon>Actinomycetota</taxon>
        <taxon>Actinomycetes</taxon>
        <taxon>Micromonosporales</taxon>
        <taxon>Micromonosporaceae</taxon>
        <taxon>Actinoplanes</taxon>
    </lineage>
</organism>
<evidence type="ECO:0000313" key="3">
    <source>
        <dbReference type="EMBL" id="GIE65983.1"/>
    </source>
</evidence>
<evidence type="ECO:0000259" key="2">
    <source>
        <dbReference type="PROSITE" id="PS51688"/>
    </source>
</evidence>
<accession>A0ABQ4B5Q5</accession>
<protein>
    <recommendedName>
        <fullName evidence="2">Peptidase S74 domain-containing protein</fullName>
    </recommendedName>
</protein>
<dbReference type="RefSeq" id="WP_203824843.1">
    <property type="nucleotide sequence ID" value="NZ_BAAATY010000004.1"/>
</dbReference>
<dbReference type="EMBL" id="BOMS01000026">
    <property type="protein sequence ID" value="GIE65983.1"/>
    <property type="molecule type" value="Genomic_DNA"/>
</dbReference>
<dbReference type="PROSITE" id="PS51688">
    <property type="entry name" value="ICA"/>
    <property type="match status" value="1"/>
</dbReference>
<dbReference type="Proteomes" id="UP000624709">
    <property type="component" value="Unassembled WGS sequence"/>
</dbReference>
<evidence type="ECO:0000313" key="4">
    <source>
        <dbReference type="Proteomes" id="UP000624709"/>
    </source>
</evidence>
<sequence>MSWDLDGNQVNGNNNFLGTRNNASLVIRTNTSGAPSNLEEVLRVTPSSNSARGRVGIATTSPSQQLTLGSGNVLLPDARQGTDGNLYFGGRTDVGENGMRLFGGDVNGGTLPGGFLDVKTADGQDGLRIRVDTANGGTERVRVAANGNVGIGTGTPSQRLTLGSGNALLPTAAAGTDGNLYFGGRTDAGETGMRLFGGNVNGTIPGGFIDVRSTSPAEGLRIRVDTGNGGTERLRVTSNEVRASVPIVAPNLSDMRVKENVRPLRGVLDRLAGVRGVAFDWADTPAVGESRSGRPGIGVLAQEVETAFPELVEEFGDHRLKSVDYHGLVAALLTAATELRDEVAALRARISVLEAAPS</sequence>
<dbReference type="Pfam" id="PF13884">
    <property type="entry name" value="Peptidase_S74"/>
    <property type="match status" value="1"/>
</dbReference>
<keyword evidence="1" id="KW-0175">Coiled coil</keyword>